<accession>A0ABR1ZMU6</accession>
<evidence type="ECO:0000313" key="2">
    <source>
        <dbReference type="Proteomes" id="UP001472677"/>
    </source>
</evidence>
<dbReference type="EMBL" id="JBBPBM010001788">
    <property type="protein sequence ID" value="KAK8481950.1"/>
    <property type="molecule type" value="Genomic_DNA"/>
</dbReference>
<dbReference type="InterPro" id="IPR032799">
    <property type="entry name" value="TAXi_C"/>
</dbReference>
<protein>
    <submittedName>
        <fullName evidence="1">Uncharacterized protein</fullName>
    </submittedName>
</protein>
<comment type="caution">
    <text evidence="1">The sequence shown here is derived from an EMBL/GenBank/DDBJ whole genome shotgun (WGS) entry which is preliminary data.</text>
</comment>
<dbReference type="Gene3D" id="2.40.70.10">
    <property type="entry name" value="Acid Proteases"/>
    <property type="match status" value="1"/>
</dbReference>
<dbReference type="InterPro" id="IPR021109">
    <property type="entry name" value="Peptidase_aspartic_dom_sf"/>
</dbReference>
<gene>
    <name evidence="1" type="ORF">V6N12_009522</name>
</gene>
<sequence length="98" mass="11075">MRRRRHEGTLSHSPSNTGRTIRGLFQLKSINKRSSVVWRIFGSNSVVKAAPGVLCLTFVDGGLNTRASIVIGDYQMENHLLQFDLSQLFHAVFQDFLQ</sequence>
<dbReference type="SUPFAM" id="SSF50630">
    <property type="entry name" value="Acid proteases"/>
    <property type="match status" value="1"/>
</dbReference>
<proteinExistence type="predicted"/>
<evidence type="ECO:0000313" key="1">
    <source>
        <dbReference type="EMBL" id="KAK8481950.1"/>
    </source>
</evidence>
<organism evidence="1 2">
    <name type="scientific">Hibiscus sabdariffa</name>
    <name type="common">roselle</name>
    <dbReference type="NCBI Taxonomy" id="183260"/>
    <lineage>
        <taxon>Eukaryota</taxon>
        <taxon>Viridiplantae</taxon>
        <taxon>Streptophyta</taxon>
        <taxon>Embryophyta</taxon>
        <taxon>Tracheophyta</taxon>
        <taxon>Spermatophyta</taxon>
        <taxon>Magnoliopsida</taxon>
        <taxon>eudicotyledons</taxon>
        <taxon>Gunneridae</taxon>
        <taxon>Pentapetalae</taxon>
        <taxon>rosids</taxon>
        <taxon>malvids</taxon>
        <taxon>Malvales</taxon>
        <taxon>Malvaceae</taxon>
        <taxon>Malvoideae</taxon>
        <taxon>Hibiscus</taxon>
    </lineage>
</organism>
<dbReference type="Proteomes" id="UP001472677">
    <property type="component" value="Unassembled WGS sequence"/>
</dbReference>
<dbReference type="Pfam" id="PF14541">
    <property type="entry name" value="TAXi_C"/>
    <property type="match status" value="1"/>
</dbReference>
<keyword evidence="2" id="KW-1185">Reference proteome</keyword>
<reference evidence="1 2" key="1">
    <citation type="journal article" date="2024" name="G3 (Bethesda)">
        <title>Genome assembly of Hibiscus sabdariffa L. provides insights into metabolisms of medicinal natural products.</title>
        <authorList>
            <person name="Kim T."/>
        </authorList>
    </citation>
    <scope>NUCLEOTIDE SEQUENCE [LARGE SCALE GENOMIC DNA]</scope>
    <source>
        <strain evidence="1">TK-2024</strain>
        <tissue evidence="1">Old leaves</tissue>
    </source>
</reference>
<name>A0ABR1ZMU6_9ROSI</name>